<keyword evidence="2" id="KW-1185">Reference proteome</keyword>
<dbReference type="EMBL" id="MKIP01000030">
    <property type="protein sequence ID" value="OLP61875.1"/>
    <property type="molecule type" value="Genomic_DNA"/>
</dbReference>
<evidence type="ECO:0000313" key="1">
    <source>
        <dbReference type="EMBL" id="OLP61875.1"/>
    </source>
</evidence>
<proteinExistence type="predicted"/>
<gene>
    <name evidence="1" type="ORF">BJF93_19520</name>
</gene>
<accession>A0A1Q9B1I9</accession>
<sequence>MVWFQSDHLFKGSDRIGHSISFQAQAIQAEYEKTGPIRFRQLHKLGLDIDAKLPIETTLVFLTFATSQNSWFCGTRNDRF</sequence>
<organism evidence="1 2">
    <name type="scientific">Xaviernesmea oryzae</name>
    <dbReference type="NCBI Taxonomy" id="464029"/>
    <lineage>
        <taxon>Bacteria</taxon>
        <taxon>Pseudomonadati</taxon>
        <taxon>Pseudomonadota</taxon>
        <taxon>Alphaproteobacteria</taxon>
        <taxon>Hyphomicrobiales</taxon>
        <taxon>Rhizobiaceae</taxon>
        <taxon>Rhizobium/Agrobacterium group</taxon>
        <taxon>Xaviernesmea</taxon>
    </lineage>
</organism>
<protein>
    <submittedName>
        <fullName evidence="1">Uncharacterized protein</fullName>
    </submittedName>
</protein>
<dbReference type="AlphaFoldDB" id="A0A1Q9B1I9"/>
<evidence type="ECO:0000313" key="2">
    <source>
        <dbReference type="Proteomes" id="UP000186364"/>
    </source>
</evidence>
<reference evidence="1 2" key="1">
    <citation type="submission" date="2016-09" db="EMBL/GenBank/DDBJ databases">
        <title>Rhizobium sp. nov., a novel species isolated from the rice rhizosphere.</title>
        <authorList>
            <person name="Zhao J."/>
            <person name="Zhang X."/>
        </authorList>
    </citation>
    <scope>NUCLEOTIDE SEQUENCE [LARGE SCALE GENOMIC DNA]</scope>
    <source>
        <strain evidence="1 2">1.7048</strain>
    </source>
</reference>
<dbReference type="Proteomes" id="UP000186364">
    <property type="component" value="Unassembled WGS sequence"/>
</dbReference>
<comment type="caution">
    <text evidence="1">The sequence shown here is derived from an EMBL/GenBank/DDBJ whole genome shotgun (WGS) entry which is preliminary data.</text>
</comment>
<name>A0A1Q9B1I9_9HYPH</name>